<dbReference type="InterPro" id="IPR002701">
    <property type="entry name" value="CM_II_prokaryot"/>
</dbReference>
<dbReference type="SUPFAM" id="SSF48600">
    <property type="entry name" value="Chorismate mutase II"/>
    <property type="match status" value="1"/>
</dbReference>
<evidence type="ECO:0000313" key="3">
    <source>
        <dbReference type="EMBL" id="PWL55679.1"/>
    </source>
</evidence>
<sequence length="188" mass="21658">MLLNDIRKEIDKVDNEIKALFKERMKIADAVARVKAENYDVILKPERETQIINNLLQGVDSSIAMEYEAFIRKTMTVSRMYQYKKTLNLRKEEINKLNELAQELMSDTEHNRIEILLSVDDQSGSLGNILSMIGDYKVNIKEIKSLIGTEYGFSIVIEGNLLEDNMKALIYQLSKETAAMKVIKSYKE</sequence>
<dbReference type="PROSITE" id="PS51168">
    <property type="entry name" value="CHORISMATE_MUT_2"/>
    <property type="match status" value="1"/>
</dbReference>
<dbReference type="InterPro" id="IPR002912">
    <property type="entry name" value="ACT_dom"/>
</dbReference>
<feature type="domain" description="ACT" evidence="2">
    <location>
        <begin position="114"/>
        <end position="187"/>
    </location>
</feature>
<dbReference type="STRING" id="1529.SAMN04487885_1303"/>
<evidence type="ECO:0000313" key="5">
    <source>
        <dbReference type="Proteomes" id="UP000182135"/>
    </source>
</evidence>
<dbReference type="GeneID" id="90545987"/>
<evidence type="ECO:0000313" key="6">
    <source>
        <dbReference type="Proteomes" id="UP000246114"/>
    </source>
</evidence>
<dbReference type="InterPro" id="IPR036979">
    <property type="entry name" value="CM_dom_sf"/>
</dbReference>
<dbReference type="OrthoDB" id="9802281at2"/>
<dbReference type="Proteomes" id="UP000182135">
    <property type="component" value="Unassembled WGS sequence"/>
</dbReference>
<reference evidence="3 6" key="2">
    <citation type="submission" date="2018-03" db="EMBL/GenBank/DDBJ databases">
        <title>The uncultured portion of the human microbiome is neutrally assembled.</title>
        <authorList>
            <person name="Jeraldo P."/>
            <person name="Boardman L."/>
            <person name="White B.A."/>
            <person name="Nelson H."/>
            <person name="Goldenfeld N."/>
            <person name="Chia N."/>
        </authorList>
    </citation>
    <scope>NUCLEOTIDE SEQUENCE [LARGE SCALE GENOMIC DNA]</scope>
    <source>
        <strain evidence="3">CIM:MAG 903</strain>
    </source>
</reference>
<dbReference type="EMBL" id="FOOE01000030">
    <property type="protein sequence ID" value="SFG16104.1"/>
    <property type="molecule type" value="Genomic_DNA"/>
</dbReference>
<dbReference type="GO" id="GO:0046417">
    <property type="term" value="P:chorismate metabolic process"/>
    <property type="evidence" value="ECO:0007669"/>
    <property type="project" value="InterPro"/>
</dbReference>
<evidence type="ECO:0000259" key="1">
    <source>
        <dbReference type="PROSITE" id="PS51168"/>
    </source>
</evidence>
<dbReference type="GO" id="GO:0004106">
    <property type="term" value="F:chorismate mutase activity"/>
    <property type="evidence" value="ECO:0007669"/>
    <property type="project" value="InterPro"/>
</dbReference>
<dbReference type="Gene3D" id="3.30.70.260">
    <property type="match status" value="1"/>
</dbReference>
<evidence type="ECO:0000259" key="2">
    <source>
        <dbReference type="PROSITE" id="PS51671"/>
    </source>
</evidence>
<dbReference type="InterPro" id="IPR036263">
    <property type="entry name" value="Chorismate_II_sf"/>
</dbReference>
<dbReference type="RefSeq" id="WP_081670177.1">
    <property type="nucleotide sequence ID" value="NZ_BAAACD010000002.1"/>
</dbReference>
<evidence type="ECO:0000313" key="4">
    <source>
        <dbReference type="EMBL" id="SFG16104.1"/>
    </source>
</evidence>
<dbReference type="eggNOG" id="COG1605">
    <property type="taxonomic scope" value="Bacteria"/>
</dbReference>
<dbReference type="EMBL" id="QAMZ01000004">
    <property type="protein sequence ID" value="PWL55679.1"/>
    <property type="molecule type" value="Genomic_DNA"/>
</dbReference>
<dbReference type="Pfam" id="PF01817">
    <property type="entry name" value="CM_2"/>
    <property type="match status" value="1"/>
</dbReference>
<dbReference type="SMART" id="SM00830">
    <property type="entry name" value="CM_2"/>
    <property type="match status" value="1"/>
</dbReference>
<keyword evidence="5" id="KW-1185">Reference proteome</keyword>
<dbReference type="SUPFAM" id="SSF55021">
    <property type="entry name" value="ACT-like"/>
    <property type="match status" value="1"/>
</dbReference>
<dbReference type="PROSITE" id="PS51671">
    <property type="entry name" value="ACT"/>
    <property type="match status" value="1"/>
</dbReference>
<name>A0A1I2PJ87_9CLOT</name>
<dbReference type="Proteomes" id="UP000246114">
    <property type="component" value="Unassembled WGS sequence"/>
</dbReference>
<proteinExistence type="predicted"/>
<feature type="domain" description="Chorismate mutase" evidence="1">
    <location>
        <begin position="1"/>
        <end position="86"/>
    </location>
</feature>
<reference evidence="4 5" key="1">
    <citation type="submission" date="2016-10" db="EMBL/GenBank/DDBJ databases">
        <authorList>
            <person name="de Groot N.N."/>
        </authorList>
    </citation>
    <scope>NUCLEOTIDE SEQUENCE [LARGE SCALE GENOMIC DNA]</scope>
    <source>
        <strain evidence="4 5">NLAE-zl-G419</strain>
    </source>
</reference>
<dbReference type="Gene3D" id="1.20.59.10">
    <property type="entry name" value="Chorismate mutase"/>
    <property type="match status" value="1"/>
</dbReference>
<dbReference type="InterPro" id="IPR045865">
    <property type="entry name" value="ACT-like_dom_sf"/>
</dbReference>
<protein>
    <submittedName>
        <fullName evidence="4">Chorismate mutase</fullName>
    </submittedName>
</protein>
<organism evidence="4 5">
    <name type="scientific">Clostridium cadaveris</name>
    <dbReference type="NCBI Taxonomy" id="1529"/>
    <lineage>
        <taxon>Bacteria</taxon>
        <taxon>Bacillati</taxon>
        <taxon>Bacillota</taxon>
        <taxon>Clostridia</taxon>
        <taxon>Eubacteriales</taxon>
        <taxon>Clostridiaceae</taxon>
        <taxon>Clostridium</taxon>
    </lineage>
</organism>
<dbReference type="AlphaFoldDB" id="A0A1I2PJ87"/>
<gene>
    <name evidence="3" type="ORF">DBY38_00745</name>
    <name evidence="4" type="ORF">SAMN04487885_1303</name>
</gene>
<accession>A0A1I2PJ87</accession>